<dbReference type="EMBL" id="CP021061">
    <property type="protein sequence ID" value="ARP58481.1"/>
    <property type="molecule type" value="Genomic_DNA"/>
</dbReference>
<gene>
    <name evidence="1" type="ORF">CAB88_15970</name>
</gene>
<organism evidence="1 2">
    <name type="scientific">Bacillus thuringiensis</name>
    <dbReference type="NCBI Taxonomy" id="1428"/>
    <lineage>
        <taxon>Bacteria</taxon>
        <taxon>Bacillati</taxon>
        <taxon>Bacillota</taxon>
        <taxon>Bacilli</taxon>
        <taxon>Bacillales</taxon>
        <taxon>Bacillaceae</taxon>
        <taxon>Bacillus</taxon>
        <taxon>Bacillus cereus group</taxon>
    </lineage>
</organism>
<protein>
    <submittedName>
        <fullName evidence="1">MerR family transcriptional regulator</fullName>
    </submittedName>
</protein>
<keyword evidence="2" id="KW-1185">Reference proteome</keyword>
<evidence type="ECO:0000313" key="1">
    <source>
        <dbReference type="EMBL" id="ARP58481.1"/>
    </source>
</evidence>
<accession>A0A1W6WPJ3</accession>
<reference evidence="1 2" key="1">
    <citation type="submission" date="2017-04" db="EMBL/GenBank/DDBJ databases">
        <title>Complete Genome Sequence of Bacillus thuringiensis type Strain ATCC 10792.</title>
        <authorList>
            <person name="Oh D.-H."/>
            <person name="Park B.-J."/>
            <person name="Shuai W."/>
            <person name="Chelliah R."/>
        </authorList>
    </citation>
    <scope>NUCLEOTIDE SEQUENCE [LARGE SCALE GENOMIC DNA]</scope>
    <source>
        <strain evidence="1 2">ATCC 10792</strain>
    </source>
</reference>
<name>A0A1W6WPJ3_BACTU</name>
<dbReference type="Proteomes" id="UP000194143">
    <property type="component" value="Chromosome"/>
</dbReference>
<proteinExistence type="predicted"/>
<evidence type="ECO:0000313" key="2">
    <source>
        <dbReference type="Proteomes" id="UP000194143"/>
    </source>
</evidence>
<dbReference type="AlphaFoldDB" id="A0A1W6WPJ3"/>
<sequence length="48" mass="5603">MSDFQIVGSPSAIFYDEEYIPNHNDIELRIPIIYDNTGNVSRDWEIKS</sequence>